<dbReference type="AlphaFoldDB" id="A0A3T0MXN7"/>
<dbReference type="EMBL" id="CP033219">
    <property type="protein sequence ID" value="AZV76526.1"/>
    <property type="molecule type" value="Genomic_DNA"/>
</dbReference>
<reference evidence="1 2" key="1">
    <citation type="submission" date="2018-10" db="EMBL/GenBank/DDBJ databases">
        <title>Parasedimentitalea marina sp. nov., a psychrophilic bacterium isolated from deep seawater of the New Britain Trench.</title>
        <authorList>
            <person name="Cao J."/>
        </authorList>
    </citation>
    <scope>NUCLEOTIDE SEQUENCE [LARGE SCALE GENOMIC DNA]</scope>
    <source>
        <strain evidence="1 2">W43</strain>
    </source>
</reference>
<proteinExistence type="predicted"/>
<dbReference type="RefSeq" id="WP_127746967.1">
    <property type="nucleotide sequence ID" value="NZ_CP033219.1"/>
</dbReference>
<accession>A0A3T0MXN7</accession>
<evidence type="ECO:0008006" key="3">
    <source>
        <dbReference type="Google" id="ProtNLM"/>
    </source>
</evidence>
<protein>
    <recommendedName>
        <fullName evidence="3">DUF1330 domain-containing protein</fullName>
    </recommendedName>
</protein>
<name>A0A3T0MXN7_9RHOB</name>
<evidence type="ECO:0000313" key="2">
    <source>
        <dbReference type="Proteomes" id="UP000283063"/>
    </source>
</evidence>
<gene>
    <name evidence="1" type="ORF">EBB79_00545</name>
</gene>
<keyword evidence="2" id="KW-1185">Reference proteome</keyword>
<dbReference type="Proteomes" id="UP000283063">
    <property type="component" value="Chromosome"/>
</dbReference>
<sequence length="94" mass="9850">MAYVTVTLWSAKEMSDEMLATAQEKYVPMILSVGATGVQMVQTGETTMSVVTQYADADVAAAAQAKIAELRSQASSEFTMTLEGVHSGDVIAAG</sequence>
<evidence type="ECO:0000313" key="1">
    <source>
        <dbReference type="EMBL" id="AZV76526.1"/>
    </source>
</evidence>
<organism evidence="1 2">
    <name type="scientific">Parasedimentitalea marina</name>
    <dbReference type="NCBI Taxonomy" id="2483033"/>
    <lineage>
        <taxon>Bacteria</taxon>
        <taxon>Pseudomonadati</taxon>
        <taxon>Pseudomonadota</taxon>
        <taxon>Alphaproteobacteria</taxon>
        <taxon>Rhodobacterales</taxon>
        <taxon>Paracoccaceae</taxon>
        <taxon>Parasedimentitalea</taxon>
    </lineage>
</organism>
<dbReference type="OrthoDB" id="7862609at2"/>
<dbReference type="Gene3D" id="3.30.70.100">
    <property type="match status" value="1"/>
</dbReference>
<dbReference type="KEGG" id="sedi:EBB79_00545"/>